<dbReference type="AlphaFoldDB" id="A0A2M6XBL1"/>
<sequence length="162" mass="17014">MMVENLVNTDVLPKSTWRTIILPAAVIALIILAGVGTGYVFSHPKAAGGGLTSIFSSGSEGGGKVAGAPQEAGAKNQDEFPDKAQGKLTVNDNEAVAVGSHQLIRPGGEDQIAYLTSSVVDLDQFAGHCVEVWGQTFATEKVGWLMDIGYVKRLDKCPEGLE</sequence>
<organism evidence="2 3">
    <name type="scientific">Candidatus Shapirobacteria bacterium CG09_land_8_20_14_0_10_49_15</name>
    <dbReference type="NCBI Taxonomy" id="1974482"/>
    <lineage>
        <taxon>Bacteria</taxon>
        <taxon>Candidatus Shapironibacteriota</taxon>
    </lineage>
</organism>
<protein>
    <submittedName>
        <fullName evidence="2">Uncharacterized protein</fullName>
    </submittedName>
</protein>
<keyword evidence="1" id="KW-0472">Membrane</keyword>
<evidence type="ECO:0000313" key="3">
    <source>
        <dbReference type="Proteomes" id="UP000231214"/>
    </source>
</evidence>
<evidence type="ECO:0000313" key="2">
    <source>
        <dbReference type="EMBL" id="PIU02388.1"/>
    </source>
</evidence>
<keyword evidence="1" id="KW-1133">Transmembrane helix</keyword>
<reference evidence="3" key="1">
    <citation type="submission" date="2017-09" db="EMBL/GenBank/DDBJ databases">
        <title>Depth-based differentiation of microbial function through sediment-hosted aquifers and enrichment of novel symbionts in the deep terrestrial subsurface.</title>
        <authorList>
            <person name="Probst A.J."/>
            <person name="Ladd B."/>
            <person name="Jarett J.K."/>
            <person name="Geller-Mcgrath D.E."/>
            <person name="Sieber C.M.K."/>
            <person name="Emerson J.B."/>
            <person name="Anantharaman K."/>
            <person name="Thomas B.C."/>
            <person name="Malmstrom R."/>
            <person name="Stieglmeier M."/>
            <person name="Klingl A."/>
            <person name="Woyke T."/>
            <person name="Ryan C.M."/>
            <person name="Banfield J.F."/>
        </authorList>
    </citation>
    <scope>NUCLEOTIDE SEQUENCE [LARGE SCALE GENOMIC DNA]</scope>
</reference>
<keyword evidence="1" id="KW-0812">Transmembrane</keyword>
<name>A0A2M6XBL1_9BACT</name>
<gene>
    <name evidence="2" type="ORF">COT66_00500</name>
</gene>
<dbReference type="EMBL" id="PEZK01000009">
    <property type="protein sequence ID" value="PIU02388.1"/>
    <property type="molecule type" value="Genomic_DNA"/>
</dbReference>
<feature type="transmembrane region" description="Helical" evidence="1">
    <location>
        <begin position="20"/>
        <end position="41"/>
    </location>
</feature>
<dbReference type="Proteomes" id="UP000231214">
    <property type="component" value="Unassembled WGS sequence"/>
</dbReference>
<proteinExistence type="predicted"/>
<evidence type="ECO:0000256" key="1">
    <source>
        <dbReference type="SAM" id="Phobius"/>
    </source>
</evidence>
<comment type="caution">
    <text evidence="2">The sequence shown here is derived from an EMBL/GenBank/DDBJ whole genome shotgun (WGS) entry which is preliminary data.</text>
</comment>
<accession>A0A2M6XBL1</accession>